<proteinExistence type="predicted"/>
<gene>
    <name evidence="2" type="ORF">SAMN05444422_10542</name>
</gene>
<evidence type="ECO:0000313" key="2">
    <source>
        <dbReference type="EMBL" id="SFC15470.1"/>
    </source>
</evidence>
<organism evidence="2 3">
    <name type="scientific">Natronobacterium haloterrestre</name>
    <name type="common">Halobiforma haloterrestris</name>
    <dbReference type="NCBI Taxonomy" id="148448"/>
    <lineage>
        <taxon>Archaea</taxon>
        <taxon>Methanobacteriati</taxon>
        <taxon>Methanobacteriota</taxon>
        <taxon>Stenosarchaea group</taxon>
        <taxon>Halobacteria</taxon>
        <taxon>Halobacteriales</taxon>
        <taxon>Natrialbaceae</taxon>
        <taxon>Natronobacterium</taxon>
    </lineage>
</organism>
<dbReference type="OrthoDB" id="157461at2157"/>
<evidence type="ECO:0000313" key="3">
    <source>
        <dbReference type="Proteomes" id="UP000199161"/>
    </source>
</evidence>
<reference evidence="3" key="1">
    <citation type="submission" date="2016-10" db="EMBL/GenBank/DDBJ databases">
        <authorList>
            <person name="Varghese N."/>
            <person name="Submissions S."/>
        </authorList>
    </citation>
    <scope>NUCLEOTIDE SEQUENCE [LARGE SCALE GENOMIC DNA]</scope>
    <source>
        <strain evidence="3">DSM 13078</strain>
    </source>
</reference>
<feature type="compositionally biased region" description="Basic and acidic residues" evidence="1">
    <location>
        <begin position="307"/>
        <end position="328"/>
    </location>
</feature>
<dbReference type="AlphaFoldDB" id="A0A1I1H2P3"/>
<evidence type="ECO:0000256" key="1">
    <source>
        <dbReference type="SAM" id="MobiDB-lite"/>
    </source>
</evidence>
<dbReference type="RefSeq" id="WP_089787961.1">
    <property type="nucleotide sequence ID" value="NZ_FOKW01000005.1"/>
</dbReference>
<protein>
    <submittedName>
        <fullName evidence="2">Uncharacterized protein</fullName>
    </submittedName>
</protein>
<keyword evidence="3" id="KW-1185">Reference proteome</keyword>
<accession>A0A1I1H2P3</accession>
<dbReference type="EMBL" id="FOKW01000005">
    <property type="protein sequence ID" value="SFC15470.1"/>
    <property type="molecule type" value="Genomic_DNA"/>
</dbReference>
<sequence length="449" mass="47747">MAGPPSDDDGDATADDLLAADVLGAFGVRPADVERRAGNGTGEPGTADSLEAALADVLSDGRDRTAVLREVIARSARGINCSARYPRETLAAELTRVFESIGWSFDLERAITAGPRVRLELRAADLDGRRREASFEYPDTPLGTDNLPAVLWAIEESLLAGTDARFVLLSDGVDRWRAALVDGRELESLRERYGPRIEPFDRPLLPEDGLRLEAYVPDAGDESAEGASVNANGDGPWPGWAADRERNASTPPTEDGTSLIEEAEAGSTRTQNRSTEDSDATSRGTDGFELRGSPSVSRVSGDDGSDDEARCEGGVEGADRESEAARDSEEGEADSSEGNPEFGSLSGTVDTARVSNDAFGSDVEWETENDRYRALGAALGAGGDVSVRGLLEDDDFLPELPAAEPDETRIEFAEEFDPGAVRRAEAAAEQSGFVWVDSGSLETTRLSNG</sequence>
<dbReference type="Proteomes" id="UP000199161">
    <property type="component" value="Unassembled WGS sequence"/>
</dbReference>
<feature type="region of interest" description="Disordered" evidence="1">
    <location>
        <begin position="220"/>
        <end position="365"/>
    </location>
</feature>
<name>A0A1I1H2P3_NATHA</name>